<dbReference type="GO" id="GO:0006355">
    <property type="term" value="P:regulation of DNA-templated transcription"/>
    <property type="evidence" value="ECO:0007669"/>
    <property type="project" value="InterPro"/>
</dbReference>
<dbReference type="GO" id="GO:0003677">
    <property type="term" value="F:DNA binding"/>
    <property type="evidence" value="ECO:0007669"/>
    <property type="project" value="InterPro"/>
</dbReference>
<reference evidence="1" key="1">
    <citation type="submission" date="2020-01" db="EMBL/GenBank/DDBJ databases">
        <authorList>
            <person name="Mishra B."/>
        </authorList>
    </citation>
    <scope>NUCLEOTIDE SEQUENCE [LARGE SCALE GENOMIC DNA]</scope>
</reference>
<evidence type="ECO:0000313" key="1">
    <source>
        <dbReference type="EMBL" id="CAA7060139.1"/>
    </source>
</evidence>
<name>A0A6D2LG78_9BRAS</name>
<evidence type="ECO:0000313" key="2">
    <source>
        <dbReference type="Proteomes" id="UP000467841"/>
    </source>
</evidence>
<dbReference type="InterPro" id="IPR038909">
    <property type="entry name" value="Effector_transcript"/>
</dbReference>
<proteinExistence type="predicted"/>
<dbReference type="Pfam" id="PF19239">
    <property type="entry name" value="GIY_YIG_domain"/>
    <property type="match status" value="1"/>
</dbReference>
<protein>
    <submittedName>
        <fullName evidence="1">Uncharacterized protein</fullName>
    </submittedName>
</protein>
<dbReference type="PANTHER" id="PTHR35133:SF1">
    <property type="entry name" value="PROTEIN EFFECTOR OF TRANSCRIPTION 2-RELATED"/>
    <property type="match status" value="1"/>
</dbReference>
<dbReference type="AlphaFoldDB" id="A0A6D2LG78"/>
<accession>A0A6D2LG78</accession>
<comment type="caution">
    <text evidence="1">The sequence shown here is derived from an EMBL/GenBank/DDBJ whole genome shotgun (WGS) entry which is preliminary data.</text>
</comment>
<gene>
    <name evidence="1" type="ORF">MERR_LOCUS47375</name>
</gene>
<dbReference type="PANTHER" id="PTHR35133">
    <property type="entry name" value="PROTEIN EFFECTOR OF TRANSCRIPTION 2-RELATED"/>
    <property type="match status" value="1"/>
</dbReference>
<dbReference type="Proteomes" id="UP000467841">
    <property type="component" value="Unassembled WGS sequence"/>
</dbReference>
<keyword evidence="2" id="KW-1185">Reference proteome</keyword>
<dbReference type="EMBL" id="CACVBM020001817">
    <property type="protein sequence ID" value="CAA7060139.1"/>
    <property type="molecule type" value="Genomic_DNA"/>
</dbReference>
<sequence>MEKSNMAVISQTLKNRLIRHSSVAVVPIMSNIEDLKHNQIKHASDFSKWKMRTKEEAEALEAKLLCTYDYAWNISSNGERRRPDLLKKIDGLTLNSKQSASLLL</sequence>
<organism evidence="1 2">
    <name type="scientific">Microthlaspi erraticum</name>
    <dbReference type="NCBI Taxonomy" id="1685480"/>
    <lineage>
        <taxon>Eukaryota</taxon>
        <taxon>Viridiplantae</taxon>
        <taxon>Streptophyta</taxon>
        <taxon>Embryophyta</taxon>
        <taxon>Tracheophyta</taxon>
        <taxon>Spermatophyta</taxon>
        <taxon>Magnoliopsida</taxon>
        <taxon>eudicotyledons</taxon>
        <taxon>Gunneridae</taxon>
        <taxon>Pentapetalae</taxon>
        <taxon>rosids</taxon>
        <taxon>malvids</taxon>
        <taxon>Brassicales</taxon>
        <taxon>Brassicaceae</taxon>
        <taxon>Coluteocarpeae</taxon>
        <taxon>Microthlaspi</taxon>
    </lineage>
</organism>